<dbReference type="RefSeq" id="WP_005070872.1">
    <property type="nucleotide sequence ID" value="NZ_FVGW01000001.1"/>
</dbReference>
<dbReference type="AlphaFoldDB" id="A0A1U0SUJ2"/>
<reference evidence="1 2" key="1">
    <citation type="submission" date="2016-11" db="EMBL/GenBank/DDBJ databases">
        <authorList>
            <consortium name="Pathogen Informatics"/>
        </authorList>
    </citation>
    <scope>NUCLEOTIDE SEQUENCE [LARGE SCALE GENOMIC DNA]</scope>
    <source>
        <strain evidence="1 2">911</strain>
    </source>
</reference>
<dbReference type="Proteomes" id="UP000190074">
    <property type="component" value="Unassembled WGS sequence"/>
</dbReference>
<proteinExistence type="predicted"/>
<accession>A0A1U0SUJ2</accession>
<sequence length="113" mass="11992">MSDNDTEKKEEGTELAPGDITEFIVVFTQLNKGRTQLEATKALHEVVEAAMATGKKTGTVTIKIKVEPLESGAVSLVPDVTSNPAKDPAGTIFFADGEGGLSRDNASMHYGLR</sequence>
<name>A0A1U0SUJ2_9MYCO</name>
<organism evidence="1 2">
    <name type="scientific">Mycobacteroides abscessus subsp. massiliense</name>
    <dbReference type="NCBI Taxonomy" id="1962118"/>
    <lineage>
        <taxon>Bacteria</taxon>
        <taxon>Bacillati</taxon>
        <taxon>Actinomycetota</taxon>
        <taxon>Actinomycetes</taxon>
        <taxon>Mycobacteriales</taxon>
        <taxon>Mycobacteriaceae</taxon>
        <taxon>Mycobacteroides</taxon>
        <taxon>Mycobacteroides abscessus</taxon>
    </lineage>
</organism>
<gene>
    <name evidence="1" type="ORF">SAMEA2259716_00852</name>
</gene>
<evidence type="ECO:0000313" key="2">
    <source>
        <dbReference type="Proteomes" id="UP000190074"/>
    </source>
</evidence>
<dbReference type="EMBL" id="FVGW01000001">
    <property type="protein sequence ID" value="SKL51367.1"/>
    <property type="molecule type" value="Genomic_DNA"/>
</dbReference>
<evidence type="ECO:0000313" key="1">
    <source>
        <dbReference type="EMBL" id="SKL51367.1"/>
    </source>
</evidence>
<protein>
    <submittedName>
        <fullName evidence="1">Uncharacterized protein</fullName>
    </submittedName>
</protein>